<evidence type="ECO:0000256" key="3">
    <source>
        <dbReference type="ARBA" id="ARBA00022833"/>
    </source>
</evidence>
<dbReference type="GO" id="GO:0008270">
    <property type="term" value="F:zinc ion binding"/>
    <property type="evidence" value="ECO:0007669"/>
    <property type="project" value="InterPro"/>
</dbReference>
<dbReference type="AlphaFoldDB" id="A0A520KE66"/>
<evidence type="ECO:0000313" key="8">
    <source>
        <dbReference type="Proteomes" id="UP000317265"/>
    </source>
</evidence>
<dbReference type="InterPro" id="IPR002629">
    <property type="entry name" value="Met_Synth_C/arc"/>
</dbReference>
<evidence type="ECO:0000313" key="6">
    <source>
        <dbReference type="EMBL" id="TDA38924.1"/>
    </source>
</evidence>
<dbReference type="EMBL" id="QNVI01000041">
    <property type="protein sequence ID" value="TDA38924.1"/>
    <property type="molecule type" value="Genomic_DNA"/>
</dbReference>
<keyword evidence="2" id="KW-0479">Metal-binding</keyword>
<accession>A0A520KE66</accession>
<comment type="caution">
    <text evidence="5">The sequence shown here is derived from an EMBL/GenBank/DDBJ whole genome shotgun (WGS) entry which is preliminary data.</text>
</comment>
<dbReference type="Pfam" id="PF01717">
    <property type="entry name" value="Meth_synt_2"/>
    <property type="match status" value="1"/>
</dbReference>
<proteinExistence type="predicted"/>
<dbReference type="PANTHER" id="PTHR30519">
    <property type="entry name" value="5-METHYLTETRAHYDROPTEROYLTRIGLUTAMATE--HOMOCYSTEINE METHYLTRANSFERASE"/>
    <property type="match status" value="1"/>
</dbReference>
<evidence type="ECO:0000313" key="5">
    <source>
        <dbReference type="EMBL" id="RZN55300.1"/>
    </source>
</evidence>
<dbReference type="Proteomes" id="UP000317265">
    <property type="component" value="Unassembled WGS sequence"/>
</dbReference>
<comment type="cofactor">
    <cofactor evidence="1">
        <name>Zn(2+)</name>
        <dbReference type="ChEBI" id="CHEBI:29105"/>
    </cofactor>
</comment>
<dbReference type="GO" id="GO:0009086">
    <property type="term" value="P:methionine biosynthetic process"/>
    <property type="evidence" value="ECO:0007669"/>
    <property type="project" value="InterPro"/>
</dbReference>
<sequence>MIKTTVIGSYPVVGKDIEAIKIAVEDQINAGIEIISDGQTRKDMVSYFSDHIPGFKVENEKTEIIGKIKPPEETPLVEDLLFAKKLSYGKAELKAIITGPMTMIFFSELSPDAPYSGFRDLRLYEDISEALAVEIEIIYKKVGVKYFQIDEPSFSIGAPIDIGRKSIERIISNLKGIKALHVCGNLRKSFKDIVKIENLDVLSFSFKDYISNFDTVERNIIEDYSKKLGLGCVSTMDNNIDSIESIKRIIIKGLETYGKENIAFIHPDCGLRPFTREIAFAKLKNMVIALKEVLSHE</sequence>
<evidence type="ECO:0000313" key="7">
    <source>
        <dbReference type="Proteomes" id="UP000316080"/>
    </source>
</evidence>
<gene>
    <name evidence="6" type="ORF">DSO09_03520</name>
    <name evidence="5" type="ORF">EF809_06140</name>
</gene>
<dbReference type="InterPro" id="IPR038071">
    <property type="entry name" value="UROD/MetE-like_sf"/>
</dbReference>
<name>A0A520KE66_9CREN</name>
<dbReference type="GO" id="GO:0003871">
    <property type="term" value="F:5-methyltetrahydropteroyltriglutamate-homocysteine S-methyltransferase activity"/>
    <property type="evidence" value="ECO:0007669"/>
    <property type="project" value="InterPro"/>
</dbReference>
<dbReference type="SUPFAM" id="SSF51726">
    <property type="entry name" value="UROD/MetE-like"/>
    <property type="match status" value="1"/>
</dbReference>
<protein>
    <submittedName>
        <fullName evidence="5">Methionine synthase</fullName>
    </submittedName>
</protein>
<organism evidence="5 7">
    <name type="scientific">Thermoproteota archaeon</name>
    <dbReference type="NCBI Taxonomy" id="2056631"/>
    <lineage>
        <taxon>Archaea</taxon>
        <taxon>Thermoproteota</taxon>
    </lineage>
</organism>
<dbReference type="Gene3D" id="3.20.20.210">
    <property type="match status" value="1"/>
</dbReference>
<dbReference type="EMBL" id="RXIH01000046">
    <property type="protein sequence ID" value="RZN55300.1"/>
    <property type="molecule type" value="Genomic_DNA"/>
</dbReference>
<reference evidence="6 8" key="1">
    <citation type="journal article" date="2019" name="Nat. Microbiol.">
        <title>Expanding anaerobic alkane metabolism in the domain of Archaea.</title>
        <authorList>
            <person name="Wang Y."/>
            <person name="Wegener G."/>
            <person name="Hou J."/>
            <person name="Wang F."/>
            <person name="Xiao X."/>
        </authorList>
    </citation>
    <scope>NUCLEOTIDE SEQUENCE [LARGE SCALE GENOMIC DNA]</scope>
    <source>
        <strain evidence="6">WYZ-LMO11</strain>
    </source>
</reference>
<keyword evidence="3" id="KW-0862">Zinc</keyword>
<reference evidence="5 7" key="2">
    <citation type="journal article" date="2019" name="Nat. Microbiol.">
        <title>Wide diversity of methane and short-chain alkane metabolisms in uncultured archaea.</title>
        <authorList>
            <person name="Borrel G."/>
            <person name="Adam P.S."/>
            <person name="McKay L.J."/>
            <person name="Chen L.X."/>
            <person name="Sierra-Garcia I.N."/>
            <person name="Sieber C.M."/>
            <person name="Letourneur Q."/>
            <person name="Ghozlane A."/>
            <person name="Andersen G.L."/>
            <person name="Li W.J."/>
            <person name="Hallam S.J."/>
            <person name="Muyzer G."/>
            <person name="de Oliveira V.M."/>
            <person name="Inskeep W.P."/>
            <person name="Banfield J.F."/>
            <person name="Gribaldo S."/>
        </authorList>
    </citation>
    <scope>NUCLEOTIDE SEQUENCE [LARGE SCALE GENOMIC DNA]</scope>
    <source>
        <strain evidence="5">Verst-YHS</strain>
    </source>
</reference>
<evidence type="ECO:0000259" key="4">
    <source>
        <dbReference type="Pfam" id="PF01717"/>
    </source>
</evidence>
<evidence type="ECO:0000256" key="2">
    <source>
        <dbReference type="ARBA" id="ARBA00022723"/>
    </source>
</evidence>
<evidence type="ECO:0000256" key="1">
    <source>
        <dbReference type="ARBA" id="ARBA00001947"/>
    </source>
</evidence>
<feature type="domain" description="Cobalamin-independent methionine synthase MetE C-terminal/archaeal" evidence="4">
    <location>
        <begin position="18"/>
        <end position="289"/>
    </location>
</feature>
<dbReference type="Proteomes" id="UP000316080">
    <property type="component" value="Unassembled WGS sequence"/>
</dbReference>